<dbReference type="Proteomes" id="UP001281130">
    <property type="component" value="Unassembled WGS sequence"/>
</dbReference>
<feature type="domain" description="Aspartate/homoserine dehydrogenase NAD-binding" evidence="2">
    <location>
        <begin position="22"/>
        <end position="129"/>
    </location>
</feature>
<sequence>MLHAKLRELERAGTPIRVGLVGAGQMGRGFIAQVANIPGMRVAGAADIDPKRAEEAFKRAGQEPTYSLANGSANGSADASPAVTDDAGELARWEGVDVIVEATGVPEVGARVAVEAIEAQKHLVMLNVETDITVGVVLKQMADRAGVVYTGSAGDEPGAILELCDFANSLGFEVVAAGKGKNNPLNTQATPDTLKDEARKKAMNPKMLTSFVDGTKTMVELCATANALGFVPDTPGGHGPEESDANLLTELFCLKEEGGILSSYGTVDYVRGVAPGVFIIIRSAEGDVRETMAYLGQGEGPNHVLYRPYHLTSLETPISVARAAIYGQATITSLPEPSAEVTAVAKRDLKVGERLGPIGGFDYYGFVRSKESAGGLLPVGLASGAVLVREVRKGQEIERRAVELAEGSFVAELRERQDAALAAAGAGTDSG</sequence>
<name>A0A023X3J4_RUBRA</name>
<dbReference type="InterPro" id="IPR036291">
    <property type="entry name" value="NAD(P)-bd_dom_sf"/>
</dbReference>
<feature type="region of interest" description="Disordered" evidence="1">
    <location>
        <begin position="59"/>
        <end position="82"/>
    </location>
</feature>
<gene>
    <name evidence="4" type="ORF">RradSPS_1645</name>
    <name evidence="5" type="ORF">SIL72_09880</name>
</gene>
<dbReference type="InterPro" id="IPR005106">
    <property type="entry name" value="Asp/hSer_DH_NAD-bd"/>
</dbReference>
<reference evidence="4 6" key="1">
    <citation type="submission" date="2014-03" db="EMBL/GenBank/DDBJ databases">
        <title>Complete genome sequence of the Radio-Resistant Rubrobacter radiotolerans RSPS-4.</title>
        <authorList>
            <person name="Egas C.C."/>
            <person name="Barroso C.C."/>
            <person name="Froufe H.J.C."/>
            <person name="Pacheco J.J."/>
            <person name="Albuquerque L.L."/>
            <person name="da Costa M.M.S."/>
        </authorList>
    </citation>
    <scope>NUCLEOTIDE SEQUENCE [LARGE SCALE GENOMIC DNA]</scope>
    <source>
        <strain evidence="4 6">RSPS-4</strain>
    </source>
</reference>
<dbReference type="KEGG" id="rrd:RradSPS_1645"/>
<dbReference type="RefSeq" id="WP_038681894.1">
    <property type="nucleotide sequence ID" value="NZ_CP007514.1"/>
</dbReference>
<feature type="domain" description="Oxidoreductase DRL-like catalytic" evidence="3">
    <location>
        <begin position="154"/>
        <end position="316"/>
    </location>
</feature>
<dbReference type="Proteomes" id="UP000025229">
    <property type="component" value="Chromosome"/>
</dbReference>
<evidence type="ECO:0000259" key="3">
    <source>
        <dbReference type="Pfam" id="PF21135"/>
    </source>
</evidence>
<dbReference type="PANTHER" id="PTHR37850:SF2">
    <property type="entry name" value="SAF DOMAIN PROTEIN"/>
    <property type="match status" value="1"/>
</dbReference>
<dbReference type="EMBL" id="CP007514">
    <property type="protein sequence ID" value="AHY46928.1"/>
    <property type="molecule type" value="Genomic_DNA"/>
</dbReference>
<evidence type="ECO:0000259" key="2">
    <source>
        <dbReference type="Pfam" id="PF03447"/>
    </source>
</evidence>
<dbReference type="Gene3D" id="3.40.50.720">
    <property type="entry name" value="NAD(P)-binding Rossmann-like Domain"/>
    <property type="match status" value="1"/>
</dbReference>
<feature type="compositionally biased region" description="Low complexity" evidence="1">
    <location>
        <begin position="67"/>
        <end position="80"/>
    </location>
</feature>
<dbReference type="EMBL" id="JAWXXX010000001">
    <property type="protein sequence ID" value="MDX5894333.1"/>
    <property type="molecule type" value="Genomic_DNA"/>
</dbReference>
<dbReference type="STRING" id="42256.RradSPS_1645"/>
<dbReference type="PANTHER" id="PTHR37850">
    <property type="entry name" value="STRU PROTEIN"/>
    <property type="match status" value="1"/>
</dbReference>
<evidence type="ECO:0000313" key="5">
    <source>
        <dbReference type="EMBL" id="MDX5894333.1"/>
    </source>
</evidence>
<dbReference type="PATRIC" id="fig|42256.3.peg.1665"/>
<dbReference type="Pfam" id="PF21135">
    <property type="entry name" value="DRL_cat"/>
    <property type="match status" value="1"/>
</dbReference>
<evidence type="ECO:0000313" key="4">
    <source>
        <dbReference type="EMBL" id="AHY46928.1"/>
    </source>
</evidence>
<dbReference type="eggNOG" id="COG4091">
    <property type="taxonomic scope" value="Bacteria"/>
</dbReference>
<accession>A0A023X3J4</accession>
<dbReference type="OrthoDB" id="9777844at2"/>
<protein>
    <submittedName>
        <fullName evidence="4">Putative homoserine dehydrogenase</fullName>
    </submittedName>
</protein>
<dbReference type="CDD" id="cd11616">
    <property type="entry name" value="SAF_DH_OX_like"/>
    <property type="match status" value="1"/>
</dbReference>
<dbReference type="GO" id="GO:0050661">
    <property type="term" value="F:NADP binding"/>
    <property type="evidence" value="ECO:0007669"/>
    <property type="project" value="InterPro"/>
</dbReference>
<dbReference type="SUPFAM" id="SSF51735">
    <property type="entry name" value="NAD(P)-binding Rossmann-fold domains"/>
    <property type="match status" value="1"/>
</dbReference>
<dbReference type="AlphaFoldDB" id="A0A023X3J4"/>
<keyword evidence="6" id="KW-1185">Reference proteome</keyword>
<evidence type="ECO:0000256" key="1">
    <source>
        <dbReference type="SAM" id="MobiDB-lite"/>
    </source>
</evidence>
<dbReference type="GO" id="GO:0016491">
    <property type="term" value="F:oxidoreductase activity"/>
    <property type="evidence" value="ECO:0007669"/>
    <property type="project" value="InterPro"/>
</dbReference>
<evidence type="ECO:0000313" key="6">
    <source>
        <dbReference type="Proteomes" id="UP000025229"/>
    </source>
</evidence>
<dbReference type="InterPro" id="IPR048423">
    <property type="entry name" value="DRL_cat"/>
</dbReference>
<organism evidence="4 6">
    <name type="scientific">Rubrobacter radiotolerans</name>
    <name type="common">Arthrobacter radiotolerans</name>
    <dbReference type="NCBI Taxonomy" id="42256"/>
    <lineage>
        <taxon>Bacteria</taxon>
        <taxon>Bacillati</taxon>
        <taxon>Actinomycetota</taxon>
        <taxon>Rubrobacteria</taxon>
        <taxon>Rubrobacterales</taxon>
        <taxon>Rubrobacteraceae</taxon>
        <taxon>Rubrobacter</taxon>
    </lineage>
</organism>
<proteinExistence type="predicted"/>
<dbReference type="Pfam" id="PF03447">
    <property type="entry name" value="NAD_binding_3"/>
    <property type="match status" value="1"/>
</dbReference>
<dbReference type="HOGENOM" id="CLU_046102_0_0_11"/>
<reference evidence="5" key="2">
    <citation type="submission" date="2023-11" db="EMBL/GenBank/DDBJ databases">
        <title>MicrobeMod: A computational toolkit for identifying prokaryotic methylation and restriction-modification with nanopore sequencing.</title>
        <authorList>
            <person name="Crits-Christoph A."/>
            <person name="Kang S.C."/>
            <person name="Lee H."/>
            <person name="Ostrov N."/>
        </authorList>
    </citation>
    <scope>NUCLEOTIDE SEQUENCE</scope>
    <source>
        <strain evidence="5">ATCC 51242</strain>
    </source>
</reference>